<name>A0A7C8RBF2_ORBOL</name>
<evidence type="ECO:0000313" key="2">
    <source>
        <dbReference type="Proteomes" id="UP000474640"/>
    </source>
</evidence>
<evidence type="ECO:0000313" key="1">
    <source>
        <dbReference type="EMBL" id="KAF3283114.1"/>
    </source>
</evidence>
<protein>
    <submittedName>
        <fullName evidence="1">Uncharacterized protein</fullName>
    </submittedName>
</protein>
<dbReference type="Proteomes" id="UP000474640">
    <property type="component" value="Unassembled WGS sequence"/>
</dbReference>
<dbReference type="EMBL" id="JAABOJ010000011">
    <property type="protein sequence ID" value="KAF3283114.1"/>
    <property type="molecule type" value="Genomic_DNA"/>
</dbReference>
<reference evidence="1 2" key="1">
    <citation type="submission" date="2020-01" db="EMBL/GenBank/DDBJ databases">
        <authorList>
            <person name="Palmer J.M."/>
        </authorList>
    </citation>
    <scope>NUCLEOTIDE SEQUENCE [LARGE SCALE GENOMIC DNA]</scope>
    <source>
        <strain evidence="1 2">TWF970</strain>
    </source>
</reference>
<proteinExistence type="predicted"/>
<gene>
    <name evidence="1" type="ORF">TWF970_001103</name>
</gene>
<organism evidence="1 2">
    <name type="scientific">Orbilia oligospora</name>
    <name type="common">Nematode-trapping fungus</name>
    <name type="synonym">Arthrobotrys oligospora</name>
    <dbReference type="NCBI Taxonomy" id="2813651"/>
    <lineage>
        <taxon>Eukaryota</taxon>
        <taxon>Fungi</taxon>
        <taxon>Dikarya</taxon>
        <taxon>Ascomycota</taxon>
        <taxon>Pezizomycotina</taxon>
        <taxon>Orbiliomycetes</taxon>
        <taxon>Orbiliales</taxon>
        <taxon>Orbiliaceae</taxon>
        <taxon>Orbilia</taxon>
    </lineage>
</organism>
<sequence length="79" mass="8799">MSKETAGAVQTAVEQAKLSNYCSGGGFDRETVDCSTAELKQAILGRRQFDSCDIRIHGDNIHNMYRTYIRDKLVGKIES</sequence>
<dbReference type="AlphaFoldDB" id="A0A7C8RBF2"/>
<comment type="caution">
    <text evidence="1">The sequence shown here is derived from an EMBL/GenBank/DDBJ whole genome shotgun (WGS) entry which is preliminary data.</text>
</comment>
<accession>A0A7C8RBF2</accession>